<keyword evidence="3" id="KW-1185">Reference proteome</keyword>
<reference evidence="2" key="1">
    <citation type="journal article" date="2020" name="New Phytol.">
        <title>Comparative genomics reveals dynamic genome evolution in host specialist ectomycorrhizal fungi.</title>
        <authorList>
            <person name="Lofgren L.A."/>
            <person name="Nguyen N.H."/>
            <person name="Vilgalys R."/>
            <person name="Ruytinx J."/>
            <person name="Liao H.L."/>
            <person name="Branco S."/>
            <person name="Kuo A."/>
            <person name="LaButti K."/>
            <person name="Lipzen A."/>
            <person name="Andreopoulos W."/>
            <person name="Pangilinan J."/>
            <person name="Riley R."/>
            <person name="Hundley H."/>
            <person name="Na H."/>
            <person name="Barry K."/>
            <person name="Grigoriev I.V."/>
            <person name="Stajich J.E."/>
            <person name="Kennedy P.G."/>
        </authorList>
    </citation>
    <scope>NUCLEOTIDE SEQUENCE</scope>
    <source>
        <strain evidence="2">FC423</strain>
    </source>
</reference>
<dbReference type="AlphaFoldDB" id="A0A9P7F0M5"/>
<feature type="signal peptide" evidence="1">
    <location>
        <begin position="1"/>
        <end position="31"/>
    </location>
</feature>
<dbReference type="OrthoDB" id="2639189at2759"/>
<evidence type="ECO:0000313" key="2">
    <source>
        <dbReference type="EMBL" id="KAG2098691.1"/>
    </source>
</evidence>
<comment type="caution">
    <text evidence="2">The sequence shown here is derived from an EMBL/GenBank/DDBJ whole genome shotgun (WGS) entry which is preliminary data.</text>
</comment>
<feature type="chain" id="PRO_5040286708" evidence="1">
    <location>
        <begin position="32"/>
        <end position="393"/>
    </location>
</feature>
<sequence length="393" mass="44190">MVELASVAHALLNIHALSLETVLCFVNLASAIKDDSILAQPATYDVSAPPDFLPPSVNLFLGSACTLTEDSVQLCWSVLKHDIWQGSFMSQNSTKTLFNIVTPGSKTCQHQDHKAVEALHALRGQSHFQLRKRLERSRAIVDNPARAISRGAEHVELDGNMSDEGLQEFEVDSNQDHSLAPLKPKKKLRTQFGRNRTHCEVLIVAPCGIIHDRQTFYRAEGVGSVAAFIKEAFPDRLTRPSHIFYDNNCNLAQHVKDDPFFNDISLSVDVFHFNCKHSEKDIFCQENCNPIAFPELTVDDGKWYFNSSVCEQTNSWFGKFNAITRGMKPIKFDFYLDEVILCRNRLTLEKLKREHQRPSQWESIGSSEGSLRLANEDDTLDKIVAVAKSAGDV</sequence>
<evidence type="ECO:0000313" key="3">
    <source>
        <dbReference type="Proteomes" id="UP000823399"/>
    </source>
</evidence>
<accession>A0A9P7F0M5</accession>
<proteinExistence type="predicted"/>
<evidence type="ECO:0000256" key="1">
    <source>
        <dbReference type="SAM" id="SignalP"/>
    </source>
</evidence>
<dbReference type="EMBL" id="JABBWM010000060">
    <property type="protein sequence ID" value="KAG2098691.1"/>
    <property type="molecule type" value="Genomic_DNA"/>
</dbReference>
<dbReference type="RefSeq" id="XP_041288939.1">
    <property type="nucleotide sequence ID" value="XM_041441998.1"/>
</dbReference>
<protein>
    <submittedName>
        <fullName evidence="2">Uncharacterized protein</fullName>
    </submittedName>
</protein>
<dbReference type="Proteomes" id="UP000823399">
    <property type="component" value="Unassembled WGS sequence"/>
</dbReference>
<gene>
    <name evidence="2" type="ORF">F5147DRAFT_777536</name>
</gene>
<name>A0A9P7F0M5_9AGAM</name>
<keyword evidence="1" id="KW-0732">Signal</keyword>
<organism evidence="2 3">
    <name type="scientific">Suillus discolor</name>
    <dbReference type="NCBI Taxonomy" id="1912936"/>
    <lineage>
        <taxon>Eukaryota</taxon>
        <taxon>Fungi</taxon>
        <taxon>Dikarya</taxon>
        <taxon>Basidiomycota</taxon>
        <taxon>Agaricomycotina</taxon>
        <taxon>Agaricomycetes</taxon>
        <taxon>Agaricomycetidae</taxon>
        <taxon>Boletales</taxon>
        <taxon>Suillineae</taxon>
        <taxon>Suillaceae</taxon>
        <taxon>Suillus</taxon>
    </lineage>
</organism>
<dbReference type="GeneID" id="64704257"/>